<dbReference type="GO" id="GO:0047196">
    <property type="term" value="F:long-chain-alcohol O-fatty-acyltransferase activity"/>
    <property type="evidence" value="ECO:0007669"/>
    <property type="project" value="UniProtKB-EC"/>
</dbReference>
<proteinExistence type="inferred from homology"/>
<evidence type="ECO:0000256" key="4">
    <source>
        <dbReference type="ARBA" id="ARBA00005189"/>
    </source>
</evidence>
<evidence type="ECO:0000256" key="10">
    <source>
        <dbReference type="ARBA" id="ARBA00023136"/>
    </source>
</evidence>
<dbReference type="InterPro" id="IPR045034">
    <property type="entry name" value="O-acyltransferase_WSD1-like"/>
</dbReference>
<dbReference type="OrthoDB" id="619536at2759"/>
<evidence type="ECO:0000313" key="19">
    <source>
        <dbReference type="EMBL" id="KAJ4848392.1"/>
    </source>
</evidence>
<evidence type="ECO:0000313" key="20">
    <source>
        <dbReference type="Proteomes" id="UP001141552"/>
    </source>
</evidence>
<evidence type="ECO:0000259" key="18">
    <source>
        <dbReference type="Pfam" id="PF06974"/>
    </source>
</evidence>
<accession>A0A9Q0GGI5</accession>
<keyword evidence="5" id="KW-1003">Cell membrane</keyword>
<evidence type="ECO:0000256" key="8">
    <source>
        <dbReference type="ARBA" id="ARBA00022824"/>
    </source>
</evidence>
<name>A0A9Q0GGI5_9ROSI</name>
<reference evidence="19" key="1">
    <citation type="submission" date="2022-02" db="EMBL/GenBank/DDBJ databases">
        <authorList>
            <person name="Henning P.M."/>
            <person name="McCubbin A.G."/>
            <person name="Shore J.S."/>
        </authorList>
    </citation>
    <scope>NUCLEOTIDE SEQUENCE</scope>
    <source>
        <strain evidence="19">F60SS</strain>
        <tissue evidence="19">Leaves</tissue>
    </source>
</reference>
<dbReference type="GO" id="GO:0005789">
    <property type="term" value="C:endoplasmic reticulum membrane"/>
    <property type="evidence" value="ECO:0007669"/>
    <property type="project" value="UniProtKB-SubCell"/>
</dbReference>
<dbReference type="Proteomes" id="UP001141552">
    <property type="component" value="Unassembled WGS sequence"/>
</dbReference>
<dbReference type="GO" id="GO:0004144">
    <property type="term" value="F:diacylglycerol O-acyltransferase activity"/>
    <property type="evidence" value="ECO:0007669"/>
    <property type="project" value="UniProtKB-EC"/>
</dbReference>
<comment type="subcellular location">
    <subcellularLocation>
        <location evidence="1">Cell membrane</location>
        <topology evidence="1">Single-pass membrane protein</topology>
    </subcellularLocation>
    <subcellularLocation>
        <location evidence="2">Endoplasmic reticulum membrane</location>
        <topology evidence="2">Single-pass membrane protein</topology>
    </subcellularLocation>
</comment>
<evidence type="ECO:0000256" key="7">
    <source>
        <dbReference type="ARBA" id="ARBA00022692"/>
    </source>
</evidence>
<comment type="caution">
    <text evidence="19">The sequence shown here is derived from an EMBL/GenBank/DDBJ whole genome shotgun (WGS) entry which is preliminary data.</text>
</comment>
<protein>
    <recommendedName>
        <fullName evidence="21">Diacylglycerol O-acyltransferase</fullName>
    </recommendedName>
</protein>
<dbReference type="Pfam" id="PF06974">
    <property type="entry name" value="WS_DGAT_C"/>
    <property type="match status" value="1"/>
</dbReference>
<organism evidence="19 20">
    <name type="scientific">Turnera subulata</name>
    <dbReference type="NCBI Taxonomy" id="218843"/>
    <lineage>
        <taxon>Eukaryota</taxon>
        <taxon>Viridiplantae</taxon>
        <taxon>Streptophyta</taxon>
        <taxon>Embryophyta</taxon>
        <taxon>Tracheophyta</taxon>
        <taxon>Spermatophyta</taxon>
        <taxon>Magnoliopsida</taxon>
        <taxon>eudicotyledons</taxon>
        <taxon>Gunneridae</taxon>
        <taxon>Pentapetalae</taxon>
        <taxon>rosids</taxon>
        <taxon>fabids</taxon>
        <taxon>Malpighiales</taxon>
        <taxon>Passifloraceae</taxon>
        <taxon>Turnera</taxon>
    </lineage>
</organism>
<evidence type="ECO:0000256" key="13">
    <source>
        <dbReference type="ARBA" id="ARBA00047604"/>
    </source>
</evidence>
<evidence type="ECO:0000256" key="1">
    <source>
        <dbReference type="ARBA" id="ARBA00004162"/>
    </source>
</evidence>
<evidence type="ECO:0000256" key="5">
    <source>
        <dbReference type="ARBA" id="ARBA00022475"/>
    </source>
</evidence>
<comment type="catalytic activity">
    <reaction evidence="13">
        <text>a long chain fatty alcohol + a fatty acyl-CoA = a long-chain alcohol wax ester + CoA</text>
        <dbReference type="Rhea" id="RHEA:38443"/>
        <dbReference type="ChEBI" id="CHEBI:17135"/>
        <dbReference type="ChEBI" id="CHEBI:57287"/>
        <dbReference type="ChEBI" id="CHEBI:77636"/>
        <dbReference type="ChEBI" id="CHEBI:235323"/>
        <dbReference type="EC" id="2.3.1.75"/>
    </reaction>
</comment>
<keyword evidence="9 16" id="KW-1133">Transmembrane helix</keyword>
<dbReference type="InterPro" id="IPR009721">
    <property type="entry name" value="O-acyltransferase_WSD1_C"/>
</dbReference>
<evidence type="ECO:0000256" key="12">
    <source>
        <dbReference type="ARBA" id="ARBA00024360"/>
    </source>
</evidence>
<evidence type="ECO:0000256" key="3">
    <source>
        <dbReference type="ARBA" id="ARBA00004771"/>
    </source>
</evidence>
<dbReference type="GO" id="GO:0019432">
    <property type="term" value="P:triglyceride biosynthetic process"/>
    <property type="evidence" value="ECO:0007669"/>
    <property type="project" value="TreeGrafter"/>
</dbReference>
<dbReference type="PANTHER" id="PTHR31650">
    <property type="entry name" value="O-ACYLTRANSFERASE (WSD1-LIKE) FAMILY PROTEIN"/>
    <property type="match status" value="1"/>
</dbReference>
<feature type="non-terminal residue" evidence="19">
    <location>
        <position position="1"/>
    </location>
</feature>
<dbReference type="Gene3D" id="3.30.559.10">
    <property type="entry name" value="Chloramphenicol acetyltransferase-like domain"/>
    <property type="match status" value="1"/>
</dbReference>
<sequence length="496" mass="55098">KKHNKMAKNGESSSSSLQEPMSPAAQLFHEPRLNCYIIAVMGSKTCIDPITIKEGLHQTLVQHPRFSSKLVAEGKKMKWKRTVVNLEDHIVVPKLDGDDIEFPADRFVEDYISHLTTIPMDLSKPLWELHILNVKTSDAESIAVFRIHHSMGDGASLISLLLACTRKTSDPEALPTVPTQKRAGSGNKPGGFWWFFLAFWTVLRMMWNTLVDLVLLGATMLFLKDTTTPLKGTPPSGFHEPKPKKIVYRIVSLDDIKLMKNAVNMTINDVITGVVQAGLSRYLNRKYGENKKYKEGERANIVNLPKGIRLRATVLVNLRPAVGIQALADLMAGETTAKWGWGNWIGYILLPFTIALQDNPLDYLQSAKSTISRKKHSLESIITFQSAMLVLKLFGTKVTAAILHKVLSNTTLAFSNVVGPVEEISFFGHPIAFLSPTVYGNPQALTIHFQSYSNKMIIVLAVDPDVIPDPHILCDDIQESLQTIKDAVLRKGSDAV</sequence>
<reference evidence="19" key="2">
    <citation type="journal article" date="2023" name="Plants (Basel)">
        <title>Annotation of the Turnera subulata (Passifloraceae) Draft Genome Reveals the S-Locus Evolved after the Divergence of Turneroideae from Passifloroideae in a Stepwise Manner.</title>
        <authorList>
            <person name="Henning P.M."/>
            <person name="Roalson E.H."/>
            <person name="Mir W."/>
            <person name="McCubbin A.G."/>
            <person name="Shore J.S."/>
        </authorList>
    </citation>
    <scope>NUCLEOTIDE SEQUENCE</scope>
    <source>
        <strain evidence="19">F60SS</strain>
    </source>
</reference>
<evidence type="ECO:0000256" key="15">
    <source>
        <dbReference type="SAM" id="MobiDB-lite"/>
    </source>
</evidence>
<keyword evidence="7 16" id="KW-0812">Transmembrane</keyword>
<dbReference type="InterPro" id="IPR023213">
    <property type="entry name" value="CAT-like_dom_sf"/>
</dbReference>
<comment type="pathway">
    <text evidence="4">Lipid metabolism.</text>
</comment>
<evidence type="ECO:0000259" key="17">
    <source>
        <dbReference type="Pfam" id="PF03007"/>
    </source>
</evidence>
<feature type="domain" description="O-acyltransferase WSD1-like N-terminal" evidence="17">
    <location>
        <begin position="103"/>
        <end position="271"/>
    </location>
</feature>
<evidence type="ECO:0000256" key="16">
    <source>
        <dbReference type="SAM" id="Phobius"/>
    </source>
</evidence>
<dbReference type="PANTHER" id="PTHR31650:SF1">
    <property type="entry name" value="WAX ESTER SYNTHASE_DIACYLGLYCEROL ACYLTRANSFERASE 4-RELATED"/>
    <property type="match status" value="1"/>
</dbReference>
<dbReference type="EMBL" id="JAKUCV010000913">
    <property type="protein sequence ID" value="KAJ4848392.1"/>
    <property type="molecule type" value="Genomic_DNA"/>
</dbReference>
<dbReference type="AlphaFoldDB" id="A0A9Q0GGI5"/>
<keyword evidence="8" id="KW-0256">Endoplasmic reticulum</keyword>
<feature type="region of interest" description="Disordered" evidence="15">
    <location>
        <begin position="1"/>
        <end position="23"/>
    </location>
</feature>
<gene>
    <name evidence="19" type="ORF">Tsubulata_032813</name>
</gene>
<evidence type="ECO:0008006" key="21">
    <source>
        <dbReference type="Google" id="ProtNLM"/>
    </source>
</evidence>
<dbReference type="GO" id="GO:0005886">
    <property type="term" value="C:plasma membrane"/>
    <property type="evidence" value="ECO:0007669"/>
    <property type="project" value="UniProtKB-SubCell"/>
</dbReference>
<comment type="similarity">
    <text evidence="12">In the N-terminal section; belongs to the long-chain O-acyltransferase family.</text>
</comment>
<evidence type="ECO:0000256" key="2">
    <source>
        <dbReference type="ARBA" id="ARBA00004389"/>
    </source>
</evidence>
<dbReference type="SUPFAM" id="SSF52777">
    <property type="entry name" value="CoA-dependent acyltransferases"/>
    <property type="match status" value="1"/>
</dbReference>
<comment type="pathway">
    <text evidence="3">Glycerolipid metabolism; triacylglycerol biosynthesis.</text>
</comment>
<evidence type="ECO:0000256" key="6">
    <source>
        <dbReference type="ARBA" id="ARBA00022679"/>
    </source>
</evidence>
<keyword evidence="20" id="KW-1185">Reference proteome</keyword>
<evidence type="ECO:0000256" key="14">
    <source>
        <dbReference type="ARBA" id="ARBA00048109"/>
    </source>
</evidence>
<keyword evidence="10 16" id="KW-0472">Membrane</keyword>
<feature type="transmembrane region" description="Helical" evidence="16">
    <location>
        <begin position="192"/>
        <end position="223"/>
    </location>
</feature>
<dbReference type="InterPro" id="IPR004255">
    <property type="entry name" value="O-acyltransferase_WSD1_N"/>
</dbReference>
<keyword evidence="11" id="KW-0012">Acyltransferase</keyword>
<dbReference type="FunFam" id="3.30.559.10:FF:000033">
    <property type="entry name" value="O-acyltransferase (WSD1-like) family protein"/>
    <property type="match status" value="1"/>
</dbReference>
<feature type="domain" description="O-acyltransferase WSD1 C-terminal" evidence="18">
    <location>
        <begin position="341"/>
        <end position="485"/>
    </location>
</feature>
<comment type="catalytic activity">
    <reaction evidence="14">
        <text>an acyl-CoA + a 1,2-diacyl-sn-glycerol = a triacyl-sn-glycerol + CoA</text>
        <dbReference type="Rhea" id="RHEA:10868"/>
        <dbReference type="ChEBI" id="CHEBI:17815"/>
        <dbReference type="ChEBI" id="CHEBI:57287"/>
        <dbReference type="ChEBI" id="CHEBI:58342"/>
        <dbReference type="ChEBI" id="CHEBI:64615"/>
        <dbReference type="EC" id="2.3.1.20"/>
    </reaction>
</comment>
<keyword evidence="6" id="KW-0808">Transferase</keyword>
<evidence type="ECO:0000256" key="11">
    <source>
        <dbReference type="ARBA" id="ARBA00023315"/>
    </source>
</evidence>
<evidence type="ECO:0000256" key="9">
    <source>
        <dbReference type="ARBA" id="ARBA00022989"/>
    </source>
</evidence>
<dbReference type="Pfam" id="PF03007">
    <property type="entry name" value="WS_DGAT_cat"/>
    <property type="match status" value="1"/>
</dbReference>